<dbReference type="RefSeq" id="WP_194199034.1">
    <property type="nucleotide sequence ID" value="NZ_CP045228.1"/>
</dbReference>
<evidence type="ECO:0000313" key="2">
    <source>
        <dbReference type="Proteomes" id="UP000326678"/>
    </source>
</evidence>
<dbReference type="Proteomes" id="UP000326678">
    <property type="component" value="Chromosome pGXM01"/>
</dbReference>
<dbReference type="AlphaFoldDB" id="A0A5P8WHL3"/>
<gene>
    <name evidence="1" type="ORF">GXM_09847</name>
</gene>
<accession>A0A5P8WHL3</accession>
<name>A0A5P8WHL3_9NOSO</name>
<keyword evidence="2" id="KW-1185">Reference proteome</keyword>
<evidence type="ECO:0000313" key="1">
    <source>
        <dbReference type="EMBL" id="QFS52353.1"/>
    </source>
</evidence>
<proteinExistence type="predicted"/>
<dbReference type="KEGG" id="nsh:GXM_09847"/>
<reference evidence="1 2" key="1">
    <citation type="submission" date="2019-10" db="EMBL/GenBank/DDBJ databases">
        <title>Genomic and transcriptomic insights into the perfect genentic adaptation of a filamentous nitrogen-fixing cyanobacterium to rice fields.</title>
        <authorList>
            <person name="Chen Z."/>
        </authorList>
    </citation>
    <scope>NUCLEOTIDE SEQUENCE [LARGE SCALE GENOMIC DNA]</scope>
    <source>
        <strain evidence="1">CCNUC1</strain>
    </source>
</reference>
<sequence length="116" mass="13267">MVFLLSNKITSIFLGARCEPPEQYENIFAEYNMSNTPIYGYCAQPLDERCDKFRACYTCRCFVAAPEKLPQYIELRDKLKTKSSEALKQGQDVLVEQFNVQALQLDKIIAGLEATE</sequence>
<organism evidence="1 2">
    <name type="scientific">Nostoc sphaeroides CCNUC1</name>
    <dbReference type="NCBI Taxonomy" id="2653204"/>
    <lineage>
        <taxon>Bacteria</taxon>
        <taxon>Bacillati</taxon>
        <taxon>Cyanobacteriota</taxon>
        <taxon>Cyanophyceae</taxon>
        <taxon>Nostocales</taxon>
        <taxon>Nostocaceae</taxon>
        <taxon>Nostoc</taxon>
    </lineage>
</organism>
<protein>
    <submittedName>
        <fullName evidence="1">Integrase</fullName>
    </submittedName>
</protein>
<dbReference type="EMBL" id="CP045228">
    <property type="protein sequence ID" value="QFS52353.1"/>
    <property type="molecule type" value="Genomic_DNA"/>
</dbReference>